<dbReference type="InterPro" id="IPR000462">
    <property type="entry name" value="CDP-OH_P_trans"/>
</dbReference>
<dbReference type="InterPro" id="IPR009772">
    <property type="entry name" value="CDC123"/>
</dbReference>
<protein>
    <recommendedName>
        <fullName evidence="7">Cell division cycle protein 123</fullName>
    </recommendedName>
</protein>
<keyword evidence="6" id="KW-1185">Reference proteome</keyword>
<gene>
    <name evidence="5" type="ORF">OGAPHI_005173</name>
</gene>
<reference evidence="5" key="1">
    <citation type="journal article" date="2021" name="Open Biol.">
        <title>Shared evolutionary footprints suggest mitochondrial oxidative damage underlies multiple complex I losses in fungi.</title>
        <authorList>
            <person name="Schikora-Tamarit M.A."/>
            <person name="Marcet-Houben M."/>
            <person name="Nosek J."/>
            <person name="Gabaldon T."/>
        </authorList>
    </citation>
    <scope>NUCLEOTIDE SEQUENCE</scope>
    <source>
        <strain evidence="5">CBS6075</strain>
    </source>
</reference>
<dbReference type="GO" id="GO:0008654">
    <property type="term" value="P:phospholipid biosynthetic process"/>
    <property type="evidence" value="ECO:0007669"/>
    <property type="project" value="InterPro"/>
</dbReference>
<comment type="similarity">
    <text evidence="3">Belongs to the CDP-alcohol phosphatidyltransferase class-I family.</text>
</comment>
<sequence>MSNELPSGCSSPTVLVQRHVLPAVEPLSVVQVQERSQAVHLEPLEHQVENREVLGQQPFGGDGGQVQVLSFVEFLDDKVECRGGALVRDIETGPHHNVVEVVEDACLHKHPTDLGVRIQAVLAKRVRAQSVDIVRPLESHRHLVVAGAVRVDGLHDGHASEVLDQHDRHIQWELEESGGCKNALWVHPHVSRPSTASHLGSSVDIEPVGKHPQERRVVHHQRTCRREHLRVRKHSSKVANGMGPGLLVRGRKLLLELPDVKVRGLGRLRQRLVAHENVFHRGHRVGHVLLHKAVERLVDPHRICAEIHEVFVLVVLGVGAPLPWNRFVRTVSNKKSSPSILAEVRENLYTVPNILTFTRLAAAPVVGYLLVNGQTSWALGLFAYSCVTDFVDGYIARRYNLRSRVGSIIDPMADKALMVICTACLAHVGTVPMYLAGLILGRDVLLLAAAMVIRYVSLPAPRTFHRYWDFTLITVEVRPTTVSKINTALQMAYLGGTMLLPLVDLGAPLLEPLVAATTVLSGLSANSWKHSWSTPESWLDSLSNVRDTSISGAPPPAIRARSFTRHRITHSASCNDRSVSSKIWLLAPRHTTETVGWVTFFTPVILMIRDSDDSTSSTRSAVPRRDSTNESTSAIGLQPRLLLMNSISSLSMSLTTRMLSLDRKCSARSLTASLRIDFWISNTLHLAFLIFLQILSKYALSSLRILSICLPIRALSILVGPPALLITFCVKTTPATVSVSSMVPPSFLIKRISFRSTFVACGPTTLSTASTASGPNNDECCDTIFDESDVFAALINASLSSSEIRCDMSSKIWTLRSAARVNDSEMMVGWMPLLSSFSAAPSKAPVITTTDVVPSPASTSWAPERSTNILAAGCNTAMCFKIVCPSFEMITSPRPVLIILSIPFGPNDVRTASATARAARMFALRTSCGFSLFLNTTTNTPVVFHELTPTAQDIVNCAYANWYKLFGKHTFSRTVILPLSEQFIQYLENDDFTIPGQKTTVPAEQDDEWNYTPPDRPDPASRFPELHNQIKLAFDKFKHIAPKLDWSAPQDSVWILPGRTMKCSSPEDLYLLLKSSDYINHDLANAFDESGNAPETFQHHLILREWREINPSVEFRCFVRDRQLVGICQRDLNYYPFLNDLHDTIIEQIAVFFDDVLLPKFGSNSFVFDVYLPKPFTKVYLLDINPFARKTDSLLFSWNELATMKVPEDDVVVRLVTQHNSGRFATKAHSQNHVPRDVLEASIDPSKMVEMMRNWSSAQDSDDSD</sequence>
<evidence type="ECO:0000256" key="4">
    <source>
        <dbReference type="SAM" id="MobiDB-lite"/>
    </source>
</evidence>
<proteinExistence type="inferred from homology"/>
<dbReference type="PROSITE" id="PS00379">
    <property type="entry name" value="CDP_ALCOHOL_P_TRANSF"/>
    <property type="match status" value="1"/>
</dbReference>
<dbReference type="EMBL" id="JAEUBE010000366">
    <property type="protein sequence ID" value="KAH3663770.1"/>
    <property type="molecule type" value="Genomic_DNA"/>
</dbReference>
<dbReference type="Proteomes" id="UP000769157">
    <property type="component" value="Unassembled WGS sequence"/>
</dbReference>
<evidence type="ECO:0000256" key="1">
    <source>
        <dbReference type="ARBA" id="ARBA00011047"/>
    </source>
</evidence>
<evidence type="ECO:0008006" key="7">
    <source>
        <dbReference type="Google" id="ProtNLM"/>
    </source>
</evidence>
<dbReference type="GeneID" id="70237137"/>
<name>A0A9P8T394_9ASCO</name>
<evidence type="ECO:0000313" key="5">
    <source>
        <dbReference type="EMBL" id="KAH3663770.1"/>
    </source>
</evidence>
<evidence type="ECO:0000256" key="3">
    <source>
        <dbReference type="RuleBase" id="RU003750"/>
    </source>
</evidence>
<feature type="region of interest" description="Disordered" evidence="4">
    <location>
        <begin position="613"/>
        <end position="632"/>
    </location>
</feature>
<dbReference type="Gene3D" id="1.20.120.1760">
    <property type="match status" value="1"/>
</dbReference>
<dbReference type="Pfam" id="PF01066">
    <property type="entry name" value="CDP-OH_P_transf"/>
    <property type="match status" value="1"/>
</dbReference>
<dbReference type="InterPro" id="IPR048254">
    <property type="entry name" value="CDP_ALCOHOL_P_TRANSF_CS"/>
</dbReference>
<keyword evidence="2 3" id="KW-0808">Transferase</keyword>
<organism evidence="5 6">
    <name type="scientific">Ogataea philodendri</name>
    <dbReference type="NCBI Taxonomy" id="1378263"/>
    <lineage>
        <taxon>Eukaryota</taxon>
        <taxon>Fungi</taxon>
        <taxon>Dikarya</taxon>
        <taxon>Ascomycota</taxon>
        <taxon>Saccharomycotina</taxon>
        <taxon>Pichiomycetes</taxon>
        <taxon>Pichiales</taxon>
        <taxon>Pichiaceae</taxon>
        <taxon>Ogataea</taxon>
    </lineage>
</organism>
<dbReference type="GO" id="GO:0016780">
    <property type="term" value="F:phosphotransferase activity, for other substituted phosphate groups"/>
    <property type="evidence" value="ECO:0007669"/>
    <property type="project" value="InterPro"/>
</dbReference>
<dbReference type="OrthoDB" id="360540at2759"/>
<dbReference type="GO" id="GO:0016020">
    <property type="term" value="C:membrane"/>
    <property type="evidence" value="ECO:0007669"/>
    <property type="project" value="InterPro"/>
</dbReference>
<dbReference type="AlphaFoldDB" id="A0A9P8T394"/>
<comment type="similarity">
    <text evidence="1">Belongs to the CDC123 family.</text>
</comment>
<evidence type="ECO:0000313" key="6">
    <source>
        <dbReference type="Proteomes" id="UP000769157"/>
    </source>
</evidence>
<dbReference type="InterPro" id="IPR043130">
    <property type="entry name" value="CDP-OH_PTrfase_TM_dom"/>
</dbReference>
<dbReference type="RefSeq" id="XP_046060106.1">
    <property type="nucleotide sequence ID" value="XM_046206329.1"/>
</dbReference>
<reference evidence="5" key="2">
    <citation type="submission" date="2021-01" db="EMBL/GenBank/DDBJ databases">
        <authorList>
            <person name="Schikora-Tamarit M.A."/>
        </authorList>
    </citation>
    <scope>NUCLEOTIDE SEQUENCE</scope>
    <source>
        <strain evidence="5">CBS6075</strain>
    </source>
</reference>
<dbReference type="PANTHER" id="PTHR15323:SF6">
    <property type="entry name" value="CELL DIVISION CYCLE PROTEIN 123 HOMOLOG"/>
    <property type="match status" value="1"/>
</dbReference>
<dbReference type="GO" id="GO:0005737">
    <property type="term" value="C:cytoplasm"/>
    <property type="evidence" value="ECO:0007669"/>
    <property type="project" value="TreeGrafter"/>
</dbReference>
<comment type="caution">
    <text evidence="5">The sequence shown here is derived from an EMBL/GenBank/DDBJ whole genome shotgun (WGS) entry which is preliminary data.</text>
</comment>
<dbReference type="Pfam" id="PF07065">
    <property type="entry name" value="D123"/>
    <property type="match status" value="1"/>
</dbReference>
<evidence type="ECO:0000256" key="2">
    <source>
        <dbReference type="ARBA" id="ARBA00022679"/>
    </source>
</evidence>
<accession>A0A9P8T394</accession>
<dbReference type="PANTHER" id="PTHR15323">
    <property type="entry name" value="D123 PROTEIN"/>
    <property type="match status" value="1"/>
</dbReference>